<dbReference type="STRING" id="1193502.SHALO_1199"/>
<gene>
    <name evidence="7" type="ORF">SHALO_1199</name>
</gene>
<dbReference type="GO" id="GO:0000160">
    <property type="term" value="P:phosphorelay signal transduction system"/>
    <property type="evidence" value="ECO:0007669"/>
    <property type="project" value="InterPro"/>
</dbReference>
<feature type="domain" description="Response regulatory" evidence="6">
    <location>
        <begin position="10"/>
        <end position="124"/>
    </location>
</feature>
<dbReference type="Proteomes" id="UP000094609">
    <property type="component" value="Chromosome"/>
</dbReference>
<dbReference type="KEGG" id="shal:SHALO_1199"/>
<dbReference type="PATRIC" id="fig|1193502.14.peg.1217"/>
<keyword evidence="4" id="KW-0283">Flagellar rotation</keyword>
<dbReference type="SUPFAM" id="SSF52172">
    <property type="entry name" value="CheY-like"/>
    <property type="match status" value="1"/>
</dbReference>
<evidence type="ECO:0000313" key="8">
    <source>
        <dbReference type="Proteomes" id="UP000094609"/>
    </source>
</evidence>
<evidence type="ECO:0000313" key="7">
    <source>
        <dbReference type="EMBL" id="AOO64977.1"/>
    </source>
</evidence>
<dbReference type="GO" id="GO:0097588">
    <property type="term" value="P:archaeal or bacterial-type flagellum-dependent cell motility"/>
    <property type="evidence" value="ECO:0007669"/>
    <property type="project" value="UniProtKB-KW"/>
</dbReference>
<protein>
    <submittedName>
        <fullName evidence="7">Response regulator receiver</fullName>
    </submittedName>
</protein>
<feature type="modified residue" description="4-aspartylphosphate" evidence="5">
    <location>
        <position position="59"/>
    </location>
</feature>
<name>A0A1D7TJ03_9BACT</name>
<dbReference type="AlphaFoldDB" id="A0A1D7TJ03"/>
<dbReference type="SMART" id="SM00448">
    <property type="entry name" value="REC"/>
    <property type="match status" value="1"/>
</dbReference>
<accession>A0A1D7TJ03</accession>
<dbReference type="PANTHER" id="PTHR44591">
    <property type="entry name" value="STRESS RESPONSE REGULATOR PROTEIN 1"/>
    <property type="match status" value="1"/>
</dbReference>
<evidence type="ECO:0000256" key="1">
    <source>
        <dbReference type="ARBA" id="ARBA00001946"/>
    </source>
</evidence>
<dbReference type="CDD" id="cd00156">
    <property type="entry name" value="REC"/>
    <property type="match status" value="1"/>
</dbReference>
<dbReference type="InterPro" id="IPR011006">
    <property type="entry name" value="CheY-like_superfamily"/>
</dbReference>
<reference evidence="8" key="1">
    <citation type="submission" date="2016-08" db="EMBL/GenBank/DDBJ databases">
        <title>Complete genome sequence of the organohalide-respiring Epsilonproteobacterium Sulfurospirillum halorespirans.</title>
        <authorList>
            <person name="Goris T."/>
            <person name="Zimmermann J."/>
            <person name="Schenz B."/>
            <person name="Lemos M."/>
            <person name="Hackermueller J."/>
            <person name="Diekert G."/>
        </authorList>
    </citation>
    <scope>NUCLEOTIDE SEQUENCE [LARGE SCALE GENOMIC DNA]</scope>
    <source>
        <strain>DSM 13726</strain>
        <strain evidence="8">PCE-M2</strain>
    </source>
</reference>
<evidence type="ECO:0000256" key="5">
    <source>
        <dbReference type="PROSITE-ProRule" id="PRU00169"/>
    </source>
</evidence>
<organism evidence="7 8">
    <name type="scientific">Sulfurospirillum halorespirans DSM 13726</name>
    <dbReference type="NCBI Taxonomy" id="1193502"/>
    <lineage>
        <taxon>Bacteria</taxon>
        <taxon>Pseudomonadati</taxon>
        <taxon>Campylobacterota</taxon>
        <taxon>Epsilonproteobacteria</taxon>
        <taxon>Campylobacterales</taxon>
        <taxon>Sulfurospirillaceae</taxon>
        <taxon>Sulfurospirillum</taxon>
    </lineage>
</organism>
<dbReference type="InterPro" id="IPR001789">
    <property type="entry name" value="Sig_transdc_resp-reg_receiver"/>
</dbReference>
<dbReference type="RefSeq" id="WP_069477802.1">
    <property type="nucleotide sequence ID" value="NZ_CP017111.1"/>
</dbReference>
<evidence type="ECO:0000256" key="4">
    <source>
        <dbReference type="ARBA" id="ARBA00022779"/>
    </source>
</evidence>
<keyword evidence="2" id="KW-0145">Chemotaxis</keyword>
<sequence length="140" mass="16471">MDLALLKNVRPLIIEDEKDILDSFFTLFDTIFDEFYTARNGEEGLYRFYKNTPDVIITDLQMPFMGGFRMMERIRMENAEIPIIITSAHSEEEHLARAKALRVDDYLRKPFDIDELFEKIYTCCIVKNGSGKINFDHFTL</sequence>
<keyword evidence="8" id="KW-1185">Reference proteome</keyword>
<evidence type="ECO:0000259" key="6">
    <source>
        <dbReference type="PROSITE" id="PS50110"/>
    </source>
</evidence>
<dbReference type="GO" id="GO:0006935">
    <property type="term" value="P:chemotaxis"/>
    <property type="evidence" value="ECO:0007669"/>
    <property type="project" value="UniProtKB-KW"/>
</dbReference>
<dbReference type="EMBL" id="CP017111">
    <property type="protein sequence ID" value="AOO64977.1"/>
    <property type="molecule type" value="Genomic_DNA"/>
</dbReference>
<dbReference type="InterPro" id="IPR050595">
    <property type="entry name" value="Bact_response_regulator"/>
</dbReference>
<dbReference type="PROSITE" id="PS50110">
    <property type="entry name" value="RESPONSE_REGULATORY"/>
    <property type="match status" value="1"/>
</dbReference>
<proteinExistence type="predicted"/>
<dbReference type="Gene3D" id="3.40.50.2300">
    <property type="match status" value="1"/>
</dbReference>
<evidence type="ECO:0000256" key="2">
    <source>
        <dbReference type="ARBA" id="ARBA00022500"/>
    </source>
</evidence>
<dbReference type="PANTHER" id="PTHR44591:SF3">
    <property type="entry name" value="RESPONSE REGULATORY DOMAIN-CONTAINING PROTEIN"/>
    <property type="match status" value="1"/>
</dbReference>
<keyword evidence="3 5" id="KW-0597">Phosphoprotein</keyword>
<dbReference type="Pfam" id="PF00072">
    <property type="entry name" value="Response_reg"/>
    <property type="match status" value="1"/>
</dbReference>
<evidence type="ECO:0000256" key="3">
    <source>
        <dbReference type="ARBA" id="ARBA00022553"/>
    </source>
</evidence>
<comment type="cofactor">
    <cofactor evidence="1">
        <name>Mg(2+)</name>
        <dbReference type="ChEBI" id="CHEBI:18420"/>
    </cofactor>
</comment>